<reference evidence="3" key="1">
    <citation type="submission" date="2021-01" db="EMBL/GenBank/DDBJ databases">
        <authorList>
            <person name="Corre E."/>
            <person name="Pelletier E."/>
            <person name="Niang G."/>
            <person name="Scheremetjew M."/>
            <person name="Finn R."/>
            <person name="Kale V."/>
            <person name="Holt S."/>
            <person name="Cochrane G."/>
            <person name="Meng A."/>
            <person name="Brown T."/>
            <person name="Cohen L."/>
        </authorList>
    </citation>
    <scope>NUCLEOTIDE SEQUENCE</scope>
    <source>
        <strain evidence="3">CCMP 769</strain>
    </source>
</reference>
<proteinExistence type="inferred from homology"/>
<dbReference type="GO" id="GO:0003723">
    <property type="term" value="F:RNA binding"/>
    <property type="evidence" value="ECO:0007669"/>
    <property type="project" value="InterPro"/>
</dbReference>
<name>A0A7S3A3Z3_9RHOD</name>
<dbReference type="InterPro" id="IPR006145">
    <property type="entry name" value="PsdUridine_synth_RsuA/RluA"/>
</dbReference>
<dbReference type="GO" id="GO:0009982">
    <property type="term" value="F:pseudouridine synthase activity"/>
    <property type="evidence" value="ECO:0007669"/>
    <property type="project" value="InterPro"/>
</dbReference>
<dbReference type="GO" id="GO:0000455">
    <property type="term" value="P:enzyme-directed rRNA pseudouridine synthesis"/>
    <property type="evidence" value="ECO:0007669"/>
    <property type="project" value="TreeGrafter"/>
</dbReference>
<dbReference type="EMBL" id="HBHW01037651">
    <property type="protein sequence ID" value="CAE0060889.1"/>
    <property type="molecule type" value="Transcribed_RNA"/>
</dbReference>
<evidence type="ECO:0000256" key="1">
    <source>
        <dbReference type="ARBA" id="ARBA00010876"/>
    </source>
</evidence>
<dbReference type="InterPro" id="IPR020103">
    <property type="entry name" value="PsdUridine_synth_cat_dom_sf"/>
</dbReference>
<comment type="similarity">
    <text evidence="1">Belongs to the pseudouridine synthase RluA family.</text>
</comment>
<dbReference type="CDD" id="cd02869">
    <property type="entry name" value="PseudoU_synth_RluA_like"/>
    <property type="match status" value="1"/>
</dbReference>
<dbReference type="PANTHER" id="PTHR21600">
    <property type="entry name" value="MITOCHONDRIAL RNA PSEUDOURIDINE SYNTHASE"/>
    <property type="match status" value="1"/>
</dbReference>
<evidence type="ECO:0000313" key="3">
    <source>
        <dbReference type="EMBL" id="CAE0060889.1"/>
    </source>
</evidence>
<dbReference type="InterPro" id="IPR050188">
    <property type="entry name" value="RluA_PseudoU_synthase"/>
</dbReference>
<feature type="domain" description="Pseudouridine synthase RsuA/RluA-like" evidence="2">
    <location>
        <begin position="9"/>
        <end position="120"/>
    </location>
</feature>
<gene>
    <name evidence="3" type="ORF">RMAR00112_LOCUS28955</name>
</gene>
<dbReference type="PANTHER" id="PTHR21600:SF44">
    <property type="entry name" value="RIBOSOMAL LARGE SUBUNIT PSEUDOURIDINE SYNTHASE D"/>
    <property type="match status" value="1"/>
</dbReference>
<dbReference type="Gene3D" id="3.30.2350.10">
    <property type="entry name" value="Pseudouridine synthase"/>
    <property type="match status" value="1"/>
</dbReference>
<protein>
    <recommendedName>
        <fullName evidence="2">Pseudouridine synthase RsuA/RluA-like domain-containing protein</fullName>
    </recommendedName>
</protein>
<dbReference type="SUPFAM" id="SSF55120">
    <property type="entry name" value="Pseudouridine synthase"/>
    <property type="match status" value="1"/>
</dbReference>
<sequence>MYGTAFLTRCSSQVIIVARTPAATRNLQDQFRLRAVKKNYLAVTCRNPFSRGTVSMRVNQPIGRHSTRRTEMAIVSEENGGRASSTVFYHIASDASDMTSLLHVALETGRTHQIRVHLKHLRAPVLGDEVYGYETFNTRVGKHVKRPLLHAFRLEVDHPITGERLLFQAKPPSDVVKVIEGSILPDFSSNLNQYLAIESSTEKIFGDG</sequence>
<dbReference type="Pfam" id="PF00849">
    <property type="entry name" value="PseudoU_synth_2"/>
    <property type="match status" value="1"/>
</dbReference>
<dbReference type="AlphaFoldDB" id="A0A7S3A3Z3"/>
<evidence type="ECO:0000259" key="2">
    <source>
        <dbReference type="Pfam" id="PF00849"/>
    </source>
</evidence>
<organism evidence="3">
    <name type="scientific">Rhodosorus marinus</name>
    <dbReference type="NCBI Taxonomy" id="101924"/>
    <lineage>
        <taxon>Eukaryota</taxon>
        <taxon>Rhodophyta</taxon>
        <taxon>Stylonematophyceae</taxon>
        <taxon>Stylonematales</taxon>
        <taxon>Stylonemataceae</taxon>
        <taxon>Rhodosorus</taxon>
    </lineage>
</organism>
<accession>A0A7S3A3Z3</accession>